<feature type="domain" description="WYL" evidence="3">
    <location>
        <begin position="136"/>
        <end position="201"/>
    </location>
</feature>
<dbReference type="PANTHER" id="PTHR34580">
    <property type="match status" value="1"/>
</dbReference>
<dbReference type="PROSITE" id="PS52050">
    <property type="entry name" value="WYL"/>
    <property type="match status" value="1"/>
</dbReference>
<feature type="region of interest" description="Disordered" evidence="1">
    <location>
        <begin position="106"/>
        <end position="129"/>
    </location>
</feature>
<dbReference type="RefSeq" id="WP_380831977.1">
    <property type="nucleotide sequence ID" value="NZ_JBHTCG010000049.1"/>
</dbReference>
<dbReference type="PANTHER" id="PTHR34580:SF3">
    <property type="entry name" value="PROTEIN PAFB"/>
    <property type="match status" value="1"/>
</dbReference>
<dbReference type="EMBL" id="JBHTCG010000049">
    <property type="protein sequence ID" value="MFC7388014.1"/>
    <property type="molecule type" value="Genomic_DNA"/>
</dbReference>
<dbReference type="Pfam" id="PF08279">
    <property type="entry name" value="HTH_11"/>
    <property type="match status" value="1"/>
</dbReference>
<evidence type="ECO:0000256" key="1">
    <source>
        <dbReference type="SAM" id="MobiDB-lite"/>
    </source>
</evidence>
<reference evidence="5" key="1">
    <citation type="journal article" date="2019" name="Int. J. Syst. Evol. Microbiol.">
        <title>The Global Catalogue of Microorganisms (GCM) 10K type strain sequencing project: providing services to taxonomists for standard genome sequencing and annotation.</title>
        <authorList>
            <consortium name="The Broad Institute Genomics Platform"/>
            <consortium name="The Broad Institute Genome Sequencing Center for Infectious Disease"/>
            <person name="Wu L."/>
            <person name="Ma J."/>
        </authorList>
    </citation>
    <scope>NUCLEOTIDE SEQUENCE [LARGE SCALE GENOMIC DNA]</scope>
    <source>
        <strain evidence="5">CECT 7649</strain>
    </source>
</reference>
<evidence type="ECO:0000259" key="3">
    <source>
        <dbReference type="Pfam" id="PF13280"/>
    </source>
</evidence>
<feature type="compositionally biased region" description="Pro residues" evidence="1">
    <location>
        <begin position="107"/>
        <end position="120"/>
    </location>
</feature>
<organism evidence="4 5">
    <name type="scientific">Sphaerisporangium rhizosphaerae</name>
    <dbReference type="NCBI Taxonomy" id="2269375"/>
    <lineage>
        <taxon>Bacteria</taxon>
        <taxon>Bacillati</taxon>
        <taxon>Actinomycetota</taxon>
        <taxon>Actinomycetes</taxon>
        <taxon>Streptosporangiales</taxon>
        <taxon>Streptosporangiaceae</taxon>
        <taxon>Sphaerisporangium</taxon>
    </lineage>
</organism>
<accession>A0ABW2PEX9</accession>
<gene>
    <name evidence="4" type="ORF">ACFQSB_37810</name>
</gene>
<dbReference type="InterPro" id="IPR036390">
    <property type="entry name" value="WH_DNA-bd_sf"/>
</dbReference>
<dbReference type="InterPro" id="IPR051534">
    <property type="entry name" value="CBASS_pafABC_assoc_protein"/>
</dbReference>
<proteinExistence type="predicted"/>
<dbReference type="InterPro" id="IPR026881">
    <property type="entry name" value="WYL_dom"/>
</dbReference>
<name>A0ABW2PEX9_9ACTN</name>
<evidence type="ECO:0000259" key="2">
    <source>
        <dbReference type="Pfam" id="PF08279"/>
    </source>
</evidence>
<comment type="caution">
    <text evidence="4">The sequence shown here is derived from an EMBL/GenBank/DDBJ whole genome shotgun (WGS) entry which is preliminary data.</text>
</comment>
<dbReference type="InterPro" id="IPR036388">
    <property type="entry name" value="WH-like_DNA-bd_sf"/>
</dbReference>
<dbReference type="InterPro" id="IPR013196">
    <property type="entry name" value="HTH_11"/>
</dbReference>
<evidence type="ECO:0000313" key="4">
    <source>
        <dbReference type="EMBL" id="MFC7388014.1"/>
    </source>
</evidence>
<sequence>MNRTDRLYALIEELRAISPRCRSARELSERLQVGARTVERDIEALRAAGVPVRAEDDGYALDEPAAPSPLDLTSDEAVAVAVALSRAGRRPLAGGARSALRKLIAATPPPGAPATPPPGAPAARPAATPGGRAAVARVIDEALLHRRVLRITYDAKSGETTERDVEPGVFIGGRGGFWYLVAWCRLRQDVRVFRLDRIASAALTEEEALPRPSLEEYAPRIPDLIAQDQTPG</sequence>
<dbReference type="SUPFAM" id="SSF46785">
    <property type="entry name" value="Winged helix' DNA-binding domain"/>
    <property type="match status" value="1"/>
</dbReference>
<dbReference type="Proteomes" id="UP001596496">
    <property type="component" value="Unassembled WGS sequence"/>
</dbReference>
<protein>
    <submittedName>
        <fullName evidence="4">Helix-turn-helix transcriptional regulator</fullName>
    </submittedName>
</protein>
<keyword evidence="5" id="KW-1185">Reference proteome</keyword>
<feature type="domain" description="Helix-turn-helix type 11" evidence="2">
    <location>
        <begin position="6"/>
        <end position="59"/>
    </location>
</feature>
<evidence type="ECO:0000313" key="5">
    <source>
        <dbReference type="Proteomes" id="UP001596496"/>
    </source>
</evidence>
<dbReference type="Gene3D" id="1.10.10.10">
    <property type="entry name" value="Winged helix-like DNA-binding domain superfamily/Winged helix DNA-binding domain"/>
    <property type="match status" value="1"/>
</dbReference>
<dbReference type="Pfam" id="PF13280">
    <property type="entry name" value="WYL"/>
    <property type="match status" value="1"/>
</dbReference>